<protein>
    <submittedName>
        <fullName evidence="2">Uncharacterized protein</fullName>
    </submittedName>
</protein>
<gene>
    <name evidence="2" type="ORF">S06H3_00099</name>
</gene>
<sequence length="263" mass="29843">MTESTTTTLQRPERQAYRGKSTGYDRALARARPVNPVEDRAGLVLAYADFIEGVVERDKDGKPRDPQLCVTLTPRPLGYSNTPVFAARLIQGQGQLWSEDPETLHGRPIYVSQKTAYKLKDKVIGEVKRIQGYSPDSICFHERQRNGNHHYHLAMSNVNLSLPAFTPIVQRRDKRGKAQLAFRGLEEIAWGIMGRASFVFWGGLDGSLTAAYYFTRDMFRWNKGGEVDVEVSPLWGKRRRIQPQFTLTDNGLWTDRTEAVKVA</sequence>
<evidence type="ECO:0000256" key="1">
    <source>
        <dbReference type="SAM" id="MobiDB-lite"/>
    </source>
</evidence>
<organism evidence="2">
    <name type="scientific">marine sediment metagenome</name>
    <dbReference type="NCBI Taxonomy" id="412755"/>
    <lineage>
        <taxon>unclassified sequences</taxon>
        <taxon>metagenomes</taxon>
        <taxon>ecological metagenomes</taxon>
    </lineage>
</organism>
<evidence type="ECO:0000313" key="2">
    <source>
        <dbReference type="EMBL" id="GAH91609.1"/>
    </source>
</evidence>
<dbReference type="AlphaFoldDB" id="X1KN85"/>
<feature type="region of interest" description="Disordered" evidence="1">
    <location>
        <begin position="1"/>
        <end position="22"/>
    </location>
</feature>
<feature type="compositionally biased region" description="Polar residues" evidence="1">
    <location>
        <begin position="1"/>
        <end position="10"/>
    </location>
</feature>
<accession>X1KN85</accession>
<proteinExistence type="predicted"/>
<name>X1KN85_9ZZZZ</name>
<comment type="caution">
    <text evidence="2">The sequence shown here is derived from an EMBL/GenBank/DDBJ whole genome shotgun (WGS) entry which is preliminary data.</text>
</comment>
<dbReference type="EMBL" id="BARV01000015">
    <property type="protein sequence ID" value="GAH91609.1"/>
    <property type="molecule type" value="Genomic_DNA"/>
</dbReference>
<reference evidence="2" key="1">
    <citation type="journal article" date="2014" name="Front. Microbiol.">
        <title>High frequency of phylogenetically diverse reductive dehalogenase-homologous genes in deep subseafloor sedimentary metagenomes.</title>
        <authorList>
            <person name="Kawai M."/>
            <person name="Futagami T."/>
            <person name="Toyoda A."/>
            <person name="Takaki Y."/>
            <person name="Nishi S."/>
            <person name="Hori S."/>
            <person name="Arai W."/>
            <person name="Tsubouchi T."/>
            <person name="Morono Y."/>
            <person name="Uchiyama I."/>
            <person name="Ito T."/>
            <person name="Fujiyama A."/>
            <person name="Inagaki F."/>
            <person name="Takami H."/>
        </authorList>
    </citation>
    <scope>NUCLEOTIDE SEQUENCE</scope>
    <source>
        <strain evidence="2">Expedition CK06-06</strain>
    </source>
</reference>